<keyword evidence="3" id="KW-1185">Reference proteome</keyword>
<name>A0A8X6L6L2_TRICU</name>
<proteinExistence type="predicted"/>
<feature type="compositionally biased region" description="Basic and acidic residues" evidence="1">
    <location>
        <begin position="94"/>
        <end position="105"/>
    </location>
</feature>
<feature type="region of interest" description="Disordered" evidence="1">
    <location>
        <begin position="82"/>
        <end position="105"/>
    </location>
</feature>
<organism evidence="2 3">
    <name type="scientific">Trichonephila clavata</name>
    <name type="common">Joro spider</name>
    <name type="synonym">Nephila clavata</name>
    <dbReference type="NCBI Taxonomy" id="2740835"/>
    <lineage>
        <taxon>Eukaryota</taxon>
        <taxon>Metazoa</taxon>
        <taxon>Ecdysozoa</taxon>
        <taxon>Arthropoda</taxon>
        <taxon>Chelicerata</taxon>
        <taxon>Arachnida</taxon>
        <taxon>Araneae</taxon>
        <taxon>Araneomorphae</taxon>
        <taxon>Entelegynae</taxon>
        <taxon>Araneoidea</taxon>
        <taxon>Nephilidae</taxon>
        <taxon>Trichonephila</taxon>
    </lineage>
</organism>
<dbReference type="EMBL" id="BMAO01024742">
    <property type="protein sequence ID" value="GFQ97386.1"/>
    <property type="molecule type" value="Genomic_DNA"/>
</dbReference>
<evidence type="ECO:0000256" key="1">
    <source>
        <dbReference type="SAM" id="MobiDB-lite"/>
    </source>
</evidence>
<evidence type="ECO:0000313" key="3">
    <source>
        <dbReference type="Proteomes" id="UP000887116"/>
    </source>
</evidence>
<comment type="caution">
    <text evidence="2">The sequence shown here is derived from an EMBL/GenBank/DDBJ whole genome shotgun (WGS) entry which is preliminary data.</text>
</comment>
<sequence>MDFEATRNFSDFPPEKRPLLRALLFTYRTERIDLYVSRKNSPRRRRGCTFFEHGSVNFFFIRVGKKKSLKFFLKSRDGRNVPKGSGEVSGSAGMEEKRKGTVRRVERSETEGLRCSALPHHAHVTTWIPGGRPKRAESAPRVEPGAPFPNFRSFSRCRRNFSVGGSPKRRIFRFFTKERTLAPRTTFLLLVPLT</sequence>
<accession>A0A8X6L6L2</accession>
<dbReference type="AlphaFoldDB" id="A0A8X6L6L2"/>
<protein>
    <submittedName>
        <fullName evidence="2">Uncharacterized protein</fullName>
    </submittedName>
</protein>
<dbReference type="Proteomes" id="UP000887116">
    <property type="component" value="Unassembled WGS sequence"/>
</dbReference>
<reference evidence="2" key="1">
    <citation type="submission" date="2020-07" db="EMBL/GenBank/DDBJ databases">
        <title>Multicomponent nature underlies the extraordinary mechanical properties of spider dragline silk.</title>
        <authorList>
            <person name="Kono N."/>
            <person name="Nakamura H."/>
            <person name="Mori M."/>
            <person name="Yoshida Y."/>
            <person name="Ohtoshi R."/>
            <person name="Malay A.D."/>
            <person name="Moran D.A.P."/>
            <person name="Tomita M."/>
            <person name="Numata K."/>
            <person name="Arakawa K."/>
        </authorList>
    </citation>
    <scope>NUCLEOTIDE SEQUENCE</scope>
</reference>
<evidence type="ECO:0000313" key="2">
    <source>
        <dbReference type="EMBL" id="GFQ97386.1"/>
    </source>
</evidence>
<gene>
    <name evidence="2" type="ORF">TNCT_115941</name>
</gene>